<evidence type="ECO:0000256" key="5">
    <source>
        <dbReference type="PIRNR" id="PIRNR000410"/>
    </source>
</evidence>
<dbReference type="PIRSF" id="PIRSF000410">
    <property type="entry name" value="CheR"/>
    <property type="match status" value="1"/>
</dbReference>
<dbReference type="GO" id="GO:0032259">
    <property type="term" value="P:methylation"/>
    <property type="evidence" value="ECO:0007669"/>
    <property type="project" value="UniProtKB-KW"/>
</dbReference>
<name>A0A4R6UYB9_9GAMM</name>
<reference evidence="8 9" key="1">
    <citation type="submission" date="2019-03" db="EMBL/GenBank/DDBJ databases">
        <title>Genomic Encyclopedia of Type Strains, Phase IV (KMG-IV): sequencing the most valuable type-strain genomes for metagenomic binning, comparative biology and taxonomic classification.</title>
        <authorList>
            <person name="Goeker M."/>
        </authorList>
    </citation>
    <scope>NUCLEOTIDE SEQUENCE [LARGE SCALE GENOMIC DNA]</scope>
    <source>
        <strain evidence="8 9">DSM 103792</strain>
    </source>
</reference>
<dbReference type="PRINTS" id="PR00996">
    <property type="entry name" value="CHERMTFRASE"/>
</dbReference>
<accession>A0A4R6UYB9</accession>
<dbReference type="PROSITE" id="PS50123">
    <property type="entry name" value="CHER"/>
    <property type="match status" value="1"/>
</dbReference>
<dbReference type="SUPFAM" id="SSF53335">
    <property type="entry name" value="S-adenosyl-L-methionine-dependent methyltransferases"/>
    <property type="match status" value="1"/>
</dbReference>
<feature type="binding site" evidence="6">
    <location>
        <begin position="228"/>
        <end position="229"/>
    </location>
    <ligand>
        <name>S-adenosyl-L-methionine</name>
        <dbReference type="ChEBI" id="CHEBI:59789"/>
    </ligand>
</feature>
<comment type="catalytic activity">
    <reaction evidence="1 5">
        <text>L-glutamyl-[protein] + S-adenosyl-L-methionine = [protein]-L-glutamate 5-O-methyl ester + S-adenosyl-L-homocysteine</text>
        <dbReference type="Rhea" id="RHEA:24452"/>
        <dbReference type="Rhea" id="RHEA-COMP:10208"/>
        <dbReference type="Rhea" id="RHEA-COMP:10311"/>
        <dbReference type="ChEBI" id="CHEBI:29973"/>
        <dbReference type="ChEBI" id="CHEBI:57856"/>
        <dbReference type="ChEBI" id="CHEBI:59789"/>
        <dbReference type="ChEBI" id="CHEBI:82795"/>
        <dbReference type="EC" id="2.1.1.80"/>
    </reaction>
</comment>
<dbReference type="InterPro" id="IPR026024">
    <property type="entry name" value="Chemotaxis_MeTrfase_CheR"/>
</dbReference>
<protein>
    <recommendedName>
        <fullName evidence="5">Chemotaxis protein methyltransferase</fullName>
        <ecNumber evidence="5">2.1.1.80</ecNumber>
    </recommendedName>
</protein>
<evidence type="ECO:0000256" key="6">
    <source>
        <dbReference type="PIRSR" id="PIRSR000410-1"/>
    </source>
</evidence>
<dbReference type="Pfam" id="PF03705">
    <property type="entry name" value="CheR_N"/>
    <property type="match status" value="1"/>
</dbReference>
<dbReference type="PANTHER" id="PTHR24422:SF21">
    <property type="entry name" value="CHEMOTAXIS PROTEIN METHYLTRANSFERASE 1"/>
    <property type="match status" value="1"/>
</dbReference>
<dbReference type="Gene3D" id="1.10.155.10">
    <property type="entry name" value="Chemotaxis receptor methyltransferase CheR, N-terminal domain"/>
    <property type="match status" value="1"/>
</dbReference>
<feature type="binding site" evidence="6">
    <location>
        <position position="155"/>
    </location>
    <ligand>
        <name>S-adenosyl-L-methionine</name>
        <dbReference type="ChEBI" id="CHEBI:59789"/>
    </ligand>
</feature>
<dbReference type="InterPro" id="IPR050903">
    <property type="entry name" value="Bact_Chemotaxis_MeTrfase"/>
</dbReference>
<dbReference type="Proteomes" id="UP000295375">
    <property type="component" value="Unassembled WGS sequence"/>
</dbReference>
<dbReference type="RefSeq" id="WP_232475442.1">
    <property type="nucleotide sequence ID" value="NZ_CP037953.1"/>
</dbReference>
<dbReference type="Pfam" id="PF01739">
    <property type="entry name" value="CheR"/>
    <property type="match status" value="1"/>
</dbReference>
<dbReference type="EMBL" id="SNYM01000006">
    <property type="protein sequence ID" value="TDQ48624.1"/>
    <property type="molecule type" value="Genomic_DNA"/>
</dbReference>
<dbReference type="SMART" id="SM00138">
    <property type="entry name" value="MeTrc"/>
    <property type="match status" value="1"/>
</dbReference>
<evidence type="ECO:0000313" key="9">
    <source>
        <dbReference type="Proteomes" id="UP000295375"/>
    </source>
</evidence>
<feature type="binding site" evidence="6">
    <location>
        <position position="126"/>
    </location>
    <ligand>
        <name>S-adenosyl-L-methionine</name>
        <dbReference type="ChEBI" id="CHEBI:59789"/>
    </ligand>
</feature>
<dbReference type="CDD" id="cd02440">
    <property type="entry name" value="AdoMet_MTases"/>
    <property type="match status" value="1"/>
</dbReference>
<dbReference type="AlphaFoldDB" id="A0A4R6UYB9"/>
<feature type="binding site" evidence="6">
    <location>
        <position position="88"/>
    </location>
    <ligand>
        <name>S-adenosyl-L-methionine</name>
        <dbReference type="ChEBI" id="CHEBI:59789"/>
    </ligand>
</feature>
<evidence type="ECO:0000259" key="7">
    <source>
        <dbReference type="PROSITE" id="PS50123"/>
    </source>
</evidence>
<feature type="binding site" evidence="6">
    <location>
        <position position="86"/>
    </location>
    <ligand>
        <name>S-adenosyl-L-methionine</name>
        <dbReference type="ChEBI" id="CHEBI:59789"/>
    </ligand>
</feature>
<dbReference type="InterPro" id="IPR022642">
    <property type="entry name" value="CheR_C"/>
</dbReference>
<keyword evidence="3 5" id="KW-0808">Transferase</keyword>
<evidence type="ECO:0000256" key="1">
    <source>
        <dbReference type="ARBA" id="ARBA00001541"/>
    </source>
</evidence>
<dbReference type="Gene3D" id="3.40.50.150">
    <property type="entry name" value="Vaccinia Virus protein VP39"/>
    <property type="match status" value="1"/>
</dbReference>
<evidence type="ECO:0000256" key="4">
    <source>
        <dbReference type="ARBA" id="ARBA00022691"/>
    </source>
</evidence>
<keyword evidence="2 5" id="KW-0489">Methyltransferase</keyword>
<dbReference type="InterPro" id="IPR000780">
    <property type="entry name" value="CheR_MeTrfase"/>
</dbReference>
<evidence type="ECO:0000256" key="3">
    <source>
        <dbReference type="ARBA" id="ARBA00022679"/>
    </source>
</evidence>
<keyword evidence="9" id="KW-1185">Reference proteome</keyword>
<dbReference type="SUPFAM" id="SSF47757">
    <property type="entry name" value="Chemotaxis receptor methyltransferase CheR, N-terminal domain"/>
    <property type="match status" value="1"/>
</dbReference>
<gene>
    <name evidence="8" type="ORF">EV696_10664</name>
</gene>
<keyword evidence="4 5" id="KW-0949">S-adenosyl-L-methionine</keyword>
<sequence>MSGILAMTSASTPKANESSDYARFCQLLEQRSGIVLGEGKQYLVTSRLTSLMRDNNMDSLGQLVDKLQGGFSSALLQSVIDAMTTNETMWFRDNYPFDVLEKQIFPEAGGMAPLSIWCAACSTGQEPYSVAMVADEYRQKNRAKPFAGVRILATDIASSVLASAKEGVYDSLAMARGLSEVRKKTYFEPVENGRLRVRQAIRQQVMFQSLNLLNMPYSVGPFDVIFCRNVLIYFDPQVKNQVLNALGERLRKGGYLFVGGSESLGDAGSRFEMIRCSPGIVYRRK</sequence>
<proteinExistence type="predicted"/>
<dbReference type="InterPro" id="IPR029063">
    <property type="entry name" value="SAM-dependent_MTases_sf"/>
</dbReference>
<dbReference type="EC" id="2.1.1.80" evidence="5"/>
<organism evidence="8 9">
    <name type="scientific">Permianibacter aggregans</name>
    <dbReference type="NCBI Taxonomy" id="1510150"/>
    <lineage>
        <taxon>Bacteria</taxon>
        <taxon>Pseudomonadati</taxon>
        <taxon>Pseudomonadota</taxon>
        <taxon>Gammaproteobacteria</taxon>
        <taxon>Pseudomonadales</taxon>
        <taxon>Pseudomonadaceae</taxon>
        <taxon>Permianibacter</taxon>
    </lineage>
</organism>
<dbReference type="GO" id="GO:0008983">
    <property type="term" value="F:protein-glutamate O-methyltransferase activity"/>
    <property type="evidence" value="ECO:0007669"/>
    <property type="project" value="UniProtKB-EC"/>
</dbReference>
<comment type="caution">
    <text evidence="8">The sequence shown here is derived from an EMBL/GenBank/DDBJ whole genome shotgun (WGS) entry which is preliminary data.</text>
</comment>
<evidence type="ECO:0000313" key="8">
    <source>
        <dbReference type="EMBL" id="TDQ48624.1"/>
    </source>
</evidence>
<dbReference type="InterPro" id="IPR022641">
    <property type="entry name" value="CheR_N"/>
</dbReference>
<evidence type="ECO:0000256" key="2">
    <source>
        <dbReference type="ARBA" id="ARBA00022603"/>
    </source>
</evidence>
<dbReference type="PANTHER" id="PTHR24422">
    <property type="entry name" value="CHEMOTAXIS PROTEIN METHYLTRANSFERASE"/>
    <property type="match status" value="1"/>
</dbReference>
<feature type="binding site" evidence="6">
    <location>
        <position position="92"/>
    </location>
    <ligand>
        <name>S-adenosyl-L-methionine</name>
        <dbReference type="ChEBI" id="CHEBI:59789"/>
    </ligand>
</feature>
<feature type="domain" description="CheR-type methyltransferase" evidence="7">
    <location>
        <begin position="9"/>
        <end position="285"/>
    </location>
</feature>
<feature type="binding site" evidence="6">
    <location>
        <begin position="211"/>
        <end position="212"/>
    </location>
    <ligand>
        <name>S-adenosyl-L-methionine</name>
        <dbReference type="ChEBI" id="CHEBI:59789"/>
    </ligand>
</feature>
<dbReference type="InterPro" id="IPR036804">
    <property type="entry name" value="CheR_N_sf"/>
</dbReference>
<comment type="function">
    <text evidence="5">Methylation of the membrane-bound methyl-accepting chemotaxis proteins (MCP) to form gamma-glutamyl methyl ester residues in MCP.</text>
</comment>